<feature type="domain" description="DUF7065" evidence="2">
    <location>
        <begin position="7"/>
        <end position="176"/>
    </location>
</feature>
<evidence type="ECO:0000313" key="3">
    <source>
        <dbReference type="EMBL" id="MCD1295837.1"/>
    </source>
</evidence>
<proteinExistence type="predicted"/>
<organism evidence="3 4">
    <name type="scientific">Methanooceanicella nereidis</name>
    <dbReference type="NCBI Taxonomy" id="2052831"/>
    <lineage>
        <taxon>Archaea</taxon>
        <taxon>Methanobacteriati</taxon>
        <taxon>Methanobacteriota</taxon>
        <taxon>Stenosarchaea group</taxon>
        <taxon>Methanomicrobia</taxon>
        <taxon>Methanocellales</taxon>
        <taxon>Methanocellaceae</taxon>
        <taxon>Methanooceanicella</taxon>
    </lineage>
</organism>
<dbReference type="RefSeq" id="WP_230742694.1">
    <property type="nucleotide sequence ID" value="NZ_PGCK01000011.1"/>
</dbReference>
<gene>
    <name evidence="3" type="ORF">CUJ83_12610</name>
</gene>
<dbReference type="PANTHER" id="PTHR34717">
    <property type="entry name" value="EG:BACR7A4.20 PROTEIN"/>
    <property type="match status" value="1"/>
</dbReference>
<dbReference type="Proteomes" id="UP001320159">
    <property type="component" value="Unassembled WGS sequence"/>
</dbReference>
<evidence type="ECO:0000313" key="4">
    <source>
        <dbReference type="Proteomes" id="UP001320159"/>
    </source>
</evidence>
<comment type="caution">
    <text evidence="3">The sequence shown here is derived from an EMBL/GenBank/DDBJ whole genome shotgun (WGS) entry which is preliminary data.</text>
</comment>
<protein>
    <submittedName>
        <fullName evidence="3">Uncharacterized protein</fullName>
    </submittedName>
</protein>
<sequence>MHTDIIHEYGEHTEWNESFYFSFYDKQKDICGFMRIGLKPNKNEKSVFCFFMMPDNNLVGIKDNGTYDTNELSVKGLSFKMVKPERSWNITYSGMMGKIIGKTAEPVKVSFSFDYETLNDVFNYRECVSGIKEEISQCVASEHLEQFGSMKGKLVIGNNEYMINGLGERDHSWGIRDWNAPKMWIWLTAQFSENCALNVTKLVVEQGEVDAGFIHIDGTNIPLDAAKIDTIYNEDGSPRSFAMVLTDKEGKTYDVNANIIKNAMLPFVSQDGKNISVMHETLAKYEFNGLEGYGIAEYLVRKS</sequence>
<feature type="domain" description="DUF7064" evidence="1">
    <location>
        <begin position="178"/>
        <end position="298"/>
    </location>
</feature>
<dbReference type="PANTHER" id="PTHR34717:SF1">
    <property type="entry name" value="EG:BACR7A4.20 PROTEIN"/>
    <property type="match status" value="1"/>
</dbReference>
<dbReference type="SUPFAM" id="SSF159245">
    <property type="entry name" value="AttH-like"/>
    <property type="match status" value="1"/>
</dbReference>
<dbReference type="InterPro" id="IPR055493">
    <property type="entry name" value="DUF7065"/>
</dbReference>
<dbReference type="Pfam" id="PF23212">
    <property type="entry name" value="DUF7064"/>
    <property type="match status" value="1"/>
</dbReference>
<evidence type="ECO:0000259" key="2">
    <source>
        <dbReference type="Pfam" id="PF23213"/>
    </source>
</evidence>
<dbReference type="InterPro" id="IPR055492">
    <property type="entry name" value="DUF7064"/>
</dbReference>
<dbReference type="AlphaFoldDB" id="A0AAP2RER6"/>
<dbReference type="Pfam" id="PF23213">
    <property type="entry name" value="DUF7065"/>
    <property type="match status" value="1"/>
</dbReference>
<accession>A0AAP2RER6</accession>
<name>A0AAP2RER6_9EURY</name>
<keyword evidence="4" id="KW-1185">Reference proteome</keyword>
<reference evidence="3 4" key="1">
    <citation type="submission" date="2017-11" db="EMBL/GenBank/DDBJ databases">
        <title>Isolation and Characterization of Family Methanocellaceae Species from Potential Methane Hydrate Area Offshore Southwestern Taiwan.</title>
        <authorList>
            <person name="Zhang W.-L."/>
            <person name="Chen W.-C."/>
            <person name="Lai M.-C."/>
            <person name="Chen S.-C."/>
        </authorList>
    </citation>
    <scope>NUCLEOTIDE SEQUENCE [LARGE SCALE GENOMIC DNA]</scope>
    <source>
        <strain evidence="3 4">CWC-04</strain>
    </source>
</reference>
<evidence type="ECO:0000259" key="1">
    <source>
        <dbReference type="Pfam" id="PF23212"/>
    </source>
</evidence>
<dbReference type="EMBL" id="PGCK01000011">
    <property type="protein sequence ID" value="MCD1295837.1"/>
    <property type="molecule type" value="Genomic_DNA"/>
</dbReference>